<feature type="region of interest" description="Disordered" evidence="1">
    <location>
        <begin position="1"/>
        <end position="24"/>
    </location>
</feature>
<evidence type="ECO:0000256" key="1">
    <source>
        <dbReference type="SAM" id="MobiDB-lite"/>
    </source>
</evidence>
<protein>
    <submittedName>
        <fullName evidence="2">Uncharacterized protein</fullName>
    </submittedName>
</protein>
<sequence length="375" mass="39647">MTTTAAPSGIDGGADQPPPAAPSAFDPVAAREVIEHYYEQGWTDGLPVVPCSESLLAEFLAQVDQDPDETIFAMPHLNRTCSVRLAAVNAAMAGCRPEYFPVVLAAWAALAEEGYAGKGIWQSTTGNGTFLIVNGPARERLDINSRGNIFGSGFRANATIGRAIRLTAINAFGLRPHVLDQATQGTPAKYTCCIAENEEESPWPALHTDLGFEDGQSAVTAMMTRSVVHIEARHTIESDQLLNDLANTVARTGALVHETISACVVLGPEHANLLARAGMSKADVRQALFDRAVHSRATLDSVGKGAVSRNTRWRIPREHPDAVLDGETDQVRVLNSPEAVVVVVAGASNAGVSAVAETFGPRGGPPATARVKDVS</sequence>
<dbReference type="Proteomes" id="UP001596203">
    <property type="component" value="Unassembled WGS sequence"/>
</dbReference>
<comment type="caution">
    <text evidence="2">The sequence shown here is derived from an EMBL/GenBank/DDBJ whole genome shotgun (WGS) entry which is preliminary data.</text>
</comment>
<dbReference type="RefSeq" id="WP_377433729.1">
    <property type="nucleotide sequence ID" value="NZ_JBHSPR010000089.1"/>
</dbReference>
<proteinExistence type="predicted"/>
<organism evidence="2 3">
    <name type="scientific">Plantactinospora solaniradicis</name>
    <dbReference type="NCBI Taxonomy" id="1723736"/>
    <lineage>
        <taxon>Bacteria</taxon>
        <taxon>Bacillati</taxon>
        <taxon>Actinomycetota</taxon>
        <taxon>Actinomycetes</taxon>
        <taxon>Micromonosporales</taxon>
        <taxon>Micromonosporaceae</taxon>
        <taxon>Plantactinospora</taxon>
    </lineage>
</organism>
<gene>
    <name evidence="2" type="ORF">ACFP2T_45685</name>
</gene>
<keyword evidence="3" id="KW-1185">Reference proteome</keyword>
<reference evidence="3" key="1">
    <citation type="journal article" date="2019" name="Int. J. Syst. Evol. Microbiol.">
        <title>The Global Catalogue of Microorganisms (GCM) 10K type strain sequencing project: providing services to taxonomists for standard genome sequencing and annotation.</title>
        <authorList>
            <consortium name="The Broad Institute Genomics Platform"/>
            <consortium name="The Broad Institute Genome Sequencing Center for Infectious Disease"/>
            <person name="Wu L."/>
            <person name="Ma J."/>
        </authorList>
    </citation>
    <scope>NUCLEOTIDE SEQUENCE [LARGE SCALE GENOMIC DNA]</scope>
    <source>
        <strain evidence="3">ZS-35-S2</strain>
    </source>
</reference>
<evidence type="ECO:0000313" key="2">
    <source>
        <dbReference type="EMBL" id="MFC6023436.1"/>
    </source>
</evidence>
<dbReference type="EMBL" id="JBHSPR010000089">
    <property type="protein sequence ID" value="MFC6023436.1"/>
    <property type="molecule type" value="Genomic_DNA"/>
</dbReference>
<evidence type="ECO:0000313" key="3">
    <source>
        <dbReference type="Proteomes" id="UP001596203"/>
    </source>
</evidence>
<accession>A0ABW1KP06</accession>
<name>A0ABW1KP06_9ACTN</name>